<feature type="transmembrane region" description="Helical" evidence="8">
    <location>
        <begin position="133"/>
        <end position="158"/>
    </location>
</feature>
<dbReference type="Proteomes" id="UP000317093">
    <property type="component" value="Chromosome"/>
</dbReference>
<sequence length="344" mass="36407">MSTRAALAELQTTFFGIDKPWGILLAGCIVLTYTVIGGMWSVTVTDAVQVLFVIGGLIILGVVTFAEFGDGNPVAGLGNVLASTPPERLTLLPKPGTEEILGWVAIWTSGILGCLPGQDLMQRVFSARSGRGAAAACVLAGVAYISVGFIPVSLGLAAHLRFPDNVEGSILPILADQFLSPFVAVIFLLSLVSIISNNLLPRWLNREAIESSKLRMVTIDRLVVCAVVIAAISLAFSGRSIFELLEQTLSLLLVALVVPLVMGVYGKPRGELSAILAMLFGAVVWFGWSLGQDLIAAPEMLDSDQETGIVSRLVAIPAALVGLASSFLGYVVGQAFHRRKDVHP</sequence>
<dbReference type="KEGG" id="knv:Pan216_41340"/>
<evidence type="ECO:0000256" key="4">
    <source>
        <dbReference type="ARBA" id="ARBA00022692"/>
    </source>
</evidence>
<evidence type="ECO:0000313" key="10">
    <source>
        <dbReference type="Proteomes" id="UP000317093"/>
    </source>
</evidence>
<keyword evidence="10" id="KW-1185">Reference proteome</keyword>
<keyword evidence="3" id="KW-0813">Transport</keyword>
<evidence type="ECO:0000256" key="1">
    <source>
        <dbReference type="ARBA" id="ARBA00004141"/>
    </source>
</evidence>
<dbReference type="InterPro" id="IPR050277">
    <property type="entry name" value="Sodium:Solute_Symporter"/>
</dbReference>
<evidence type="ECO:0000256" key="7">
    <source>
        <dbReference type="RuleBase" id="RU362091"/>
    </source>
</evidence>
<gene>
    <name evidence="9" type="ORF">Pan216_41340</name>
</gene>
<evidence type="ECO:0000256" key="6">
    <source>
        <dbReference type="ARBA" id="ARBA00023136"/>
    </source>
</evidence>
<reference evidence="9 10" key="1">
    <citation type="submission" date="2019-02" db="EMBL/GenBank/DDBJ databases">
        <title>Deep-cultivation of Planctomycetes and their phenomic and genomic characterization uncovers novel biology.</title>
        <authorList>
            <person name="Wiegand S."/>
            <person name="Jogler M."/>
            <person name="Boedeker C."/>
            <person name="Pinto D."/>
            <person name="Vollmers J."/>
            <person name="Rivas-Marin E."/>
            <person name="Kohn T."/>
            <person name="Peeters S.H."/>
            <person name="Heuer A."/>
            <person name="Rast P."/>
            <person name="Oberbeckmann S."/>
            <person name="Bunk B."/>
            <person name="Jeske O."/>
            <person name="Meyerdierks A."/>
            <person name="Storesund J.E."/>
            <person name="Kallscheuer N."/>
            <person name="Luecker S."/>
            <person name="Lage O.M."/>
            <person name="Pohl T."/>
            <person name="Merkel B.J."/>
            <person name="Hornburger P."/>
            <person name="Mueller R.-W."/>
            <person name="Bruemmer F."/>
            <person name="Labrenz M."/>
            <person name="Spormann A.M."/>
            <person name="Op den Camp H."/>
            <person name="Overmann J."/>
            <person name="Amann R."/>
            <person name="Jetten M.S.M."/>
            <person name="Mascher T."/>
            <person name="Medema M.H."/>
            <person name="Devos D.P."/>
            <person name="Kaster A.-K."/>
            <person name="Ovreas L."/>
            <person name="Rohde M."/>
            <person name="Galperin M.Y."/>
            <person name="Jogler C."/>
        </authorList>
    </citation>
    <scope>NUCLEOTIDE SEQUENCE [LARGE SCALE GENOMIC DNA]</scope>
    <source>
        <strain evidence="9 10">Pan216</strain>
    </source>
</reference>
<keyword evidence="4 8" id="KW-0812">Transmembrane</keyword>
<dbReference type="GO" id="GO:0005886">
    <property type="term" value="C:plasma membrane"/>
    <property type="evidence" value="ECO:0007669"/>
    <property type="project" value="TreeGrafter"/>
</dbReference>
<comment type="similarity">
    <text evidence="2 7">Belongs to the sodium:solute symporter (SSF) (TC 2.A.21) family.</text>
</comment>
<evidence type="ECO:0000313" key="9">
    <source>
        <dbReference type="EMBL" id="QDU63256.1"/>
    </source>
</evidence>
<keyword evidence="5 8" id="KW-1133">Transmembrane helix</keyword>
<dbReference type="EMBL" id="CP036279">
    <property type="protein sequence ID" value="QDU63256.1"/>
    <property type="molecule type" value="Genomic_DNA"/>
</dbReference>
<feature type="transmembrane region" description="Helical" evidence="8">
    <location>
        <begin position="272"/>
        <end position="290"/>
    </location>
</feature>
<accession>A0A518B8G0</accession>
<dbReference type="AlphaFoldDB" id="A0A518B8G0"/>
<feature type="transmembrane region" description="Helical" evidence="8">
    <location>
        <begin position="20"/>
        <end position="40"/>
    </location>
</feature>
<dbReference type="GO" id="GO:0022857">
    <property type="term" value="F:transmembrane transporter activity"/>
    <property type="evidence" value="ECO:0007669"/>
    <property type="project" value="InterPro"/>
</dbReference>
<feature type="transmembrane region" description="Helical" evidence="8">
    <location>
        <begin position="178"/>
        <end position="200"/>
    </location>
</feature>
<proteinExistence type="inferred from homology"/>
<evidence type="ECO:0000256" key="8">
    <source>
        <dbReference type="SAM" id="Phobius"/>
    </source>
</evidence>
<dbReference type="InterPro" id="IPR038377">
    <property type="entry name" value="Na/Glc_symporter_sf"/>
</dbReference>
<evidence type="ECO:0000256" key="5">
    <source>
        <dbReference type="ARBA" id="ARBA00022989"/>
    </source>
</evidence>
<keyword evidence="6 8" id="KW-0472">Membrane</keyword>
<comment type="subcellular location">
    <subcellularLocation>
        <location evidence="1">Membrane</location>
        <topology evidence="1">Multi-pass membrane protein</topology>
    </subcellularLocation>
</comment>
<evidence type="ECO:0000256" key="2">
    <source>
        <dbReference type="ARBA" id="ARBA00006434"/>
    </source>
</evidence>
<feature type="transmembrane region" description="Helical" evidence="8">
    <location>
        <begin position="310"/>
        <end position="332"/>
    </location>
</feature>
<feature type="transmembrane region" description="Helical" evidence="8">
    <location>
        <begin position="47"/>
        <end position="66"/>
    </location>
</feature>
<protein>
    <submittedName>
        <fullName evidence="9">Putative transporter</fullName>
    </submittedName>
</protein>
<dbReference type="PROSITE" id="PS50283">
    <property type="entry name" value="NA_SOLUT_SYMP_3"/>
    <property type="match status" value="1"/>
</dbReference>
<dbReference type="Pfam" id="PF00474">
    <property type="entry name" value="SSF"/>
    <property type="match status" value="1"/>
</dbReference>
<feature type="transmembrane region" description="Helical" evidence="8">
    <location>
        <begin position="221"/>
        <end position="242"/>
    </location>
</feature>
<dbReference type="InterPro" id="IPR001734">
    <property type="entry name" value="Na/solute_symporter"/>
</dbReference>
<organism evidence="9 10">
    <name type="scientific">Kolteria novifilia</name>
    <dbReference type="NCBI Taxonomy" id="2527975"/>
    <lineage>
        <taxon>Bacteria</taxon>
        <taxon>Pseudomonadati</taxon>
        <taxon>Planctomycetota</taxon>
        <taxon>Planctomycetia</taxon>
        <taxon>Kolteriales</taxon>
        <taxon>Kolteriaceae</taxon>
        <taxon>Kolteria</taxon>
    </lineage>
</organism>
<feature type="transmembrane region" description="Helical" evidence="8">
    <location>
        <begin position="248"/>
        <end position="265"/>
    </location>
</feature>
<name>A0A518B8G0_9BACT</name>
<dbReference type="PANTHER" id="PTHR48086">
    <property type="entry name" value="SODIUM/PROLINE SYMPORTER-RELATED"/>
    <property type="match status" value="1"/>
</dbReference>
<dbReference type="PANTHER" id="PTHR48086:SF7">
    <property type="entry name" value="SODIUM-SOLUTE SYMPORTER-RELATED"/>
    <property type="match status" value="1"/>
</dbReference>
<dbReference type="Gene3D" id="1.20.1730.10">
    <property type="entry name" value="Sodium/glucose cotransporter"/>
    <property type="match status" value="1"/>
</dbReference>
<evidence type="ECO:0000256" key="3">
    <source>
        <dbReference type="ARBA" id="ARBA00022448"/>
    </source>
</evidence>